<dbReference type="PATRIC" id="fig|1549748.8.peg.5"/>
<dbReference type="SUPFAM" id="SSF161098">
    <property type="entry name" value="MetI-like"/>
    <property type="match status" value="1"/>
</dbReference>
<keyword evidence="6 7" id="KW-0472">Membrane</keyword>
<feature type="transmembrane region" description="Helical" evidence="7">
    <location>
        <begin position="63"/>
        <end position="80"/>
    </location>
</feature>
<proteinExistence type="predicted"/>
<dbReference type="Gene3D" id="1.10.3720.10">
    <property type="entry name" value="MetI-like"/>
    <property type="match status" value="1"/>
</dbReference>
<keyword evidence="2" id="KW-0813">Transport</keyword>
<evidence type="ECO:0000256" key="3">
    <source>
        <dbReference type="ARBA" id="ARBA00022475"/>
    </source>
</evidence>
<evidence type="ECO:0000256" key="2">
    <source>
        <dbReference type="ARBA" id="ARBA00022448"/>
    </source>
</evidence>
<reference evidence="9 10" key="1">
    <citation type="submission" date="2015-03" db="EMBL/GenBank/DDBJ databases">
        <title>Genome sequence of Kiloniella sp. P1-1, isolated from the gut microflora of Pacific white shrimp, Penaeus vannamei.</title>
        <authorList>
            <person name="Shao Z."/>
            <person name="Wang L."/>
            <person name="Li X."/>
        </authorList>
    </citation>
    <scope>NUCLEOTIDE SEQUENCE [LARGE SCALE GENOMIC DNA]</scope>
    <source>
        <strain evidence="9 10">P1-1</strain>
    </source>
</reference>
<evidence type="ECO:0000256" key="7">
    <source>
        <dbReference type="SAM" id="Phobius"/>
    </source>
</evidence>
<feature type="transmembrane region" description="Helical" evidence="7">
    <location>
        <begin position="307"/>
        <end position="329"/>
    </location>
</feature>
<organism evidence="9 10">
    <name type="scientific">Kiloniella litopenaei</name>
    <dbReference type="NCBI Taxonomy" id="1549748"/>
    <lineage>
        <taxon>Bacteria</taxon>
        <taxon>Pseudomonadati</taxon>
        <taxon>Pseudomonadota</taxon>
        <taxon>Alphaproteobacteria</taxon>
        <taxon>Rhodospirillales</taxon>
        <taxon>Kiloniellaceae</taxon>
        <taxon>Kiloniella</taxon>
    </lineage>
</organism>
<evidence type="ECO:0000313" key="9">
    <source>
        <dbReference type="EMBL" id="KKJ78539.1"/>
    </source>
</evidence>
<feature type="transmembrane region" description="Helical" evidence="7">
    <location>
        <begin position="244"/>
        <end position="265"/>
    </location>
</feature>
<dbReference type="AlphaFoldDB" id="A0A0M2RDK2"/>
<feature type="transmembrane region" description="Helical" evidence="7">
    <location>
        <begin position="341"/>
        <end position="362"/>
    </location>
</feature>
<keyword evidence="5 7" id="KW-1133">Transmembrane helix</keyword>
<dbReference type="GO" id="GO:0005886">
    <property type="term" value="C:plasma membrane"/>
    <property type="evidence" value="ECO:0007669"/>
    <property type="project" value="UniProtKB-SubCell"/>
</dbReference>
<dbReference type="OrthoDB" id="9792509at2"/>
<evidence type="ECO:0000256" key="6">
    <source>
        <dbReference type="ARBA" id="ARBA00023136"/>
    </source>
</evidence>
<evidence type="ECO:0000259" key="8">
    <source>
        <dbReference type="Pfam" id="PF00528"/>
    </source>
</evidence>
<accession>A0A0M2RDK2</accession>
<dbReference type="InterPro" id="IPR035906">
    <property type="entry name" value="MetI-like_sf"/>
</dbReference>
<feature type="transmembrane region" description="Helical" evidence="7">
    <location>
        <begin position="39"/>
        <end position="56"/>
    </location>
</feature>
<evidence type="ECO:0000256" key="4">
    <source>
        <dbReference type="ARBA" id="ARBA00022692"/>
    </source>
</evidence>
<dbReference type="Proteomes" id="UP000034491">
    <property type="component" value="Unassembled WGS sequence"/>
</dbReference>
<evidence type="ECO:0000256" key="1">
    <source>
        <dbReference type="ARBA" id="ARBA00004651"/>
    </source>
</evidence>
<dbReference type="STRING" id="1549748.WH95_00020"/>
<dbReference type="InterPro" id="IPR000515">
    <property type="entry name" value="MetI-like"/>
</dbReference>
<comment type="caution">
    <text evidence="9">The sequence shown here is derived from an EMBL/GenBank/DDBJ whole genome shotgun (WGS) entry which is preliminary data.</text>
</comment>
<name>A0A0M2RDK2_9PROT</name>
<evidence type="ECO:0000256" key="5">
    <source>
        <dbReference type="ARBA" id="ARBA00022989"/>
    </source>
</evidence>
<dbReference type="CDD" id="cd06261">
    <property type="entry name" value="TM_PBP2"/>
    <property type="match status" value="1"/>
</dbReference>
<keyword evidence="3" id="KW-1003">Cell membrane</keyword>
<protein>
    <submittedName>
        <fullName evidence="9">Nitrate ABC transporter</fullName>
    </submittedName>
</protein>
<dbReference type="Pfam" id="PF00528">
    <property type="entry name" value="BPD_transp_1"/>
    <property type="match status" value="1"/>
</dbReference>
<keyword evidence="10" id="KW-1185">Reference proteome</keyword>
<gene>
    <name evidence="9" type="ORF">WH95_00020</name>
</gene>
<keyword evidence="4 7" id="KW-0812">Transmembrane</keyword>
<sequence length="377" mass="41223">MISFRQSLAILSTLFSLLAVILPLAEINNEAVSLWSDSGLGAFALVSILASVAIILNRLSGWIADLVLVILPHAGAWMLLARLDIADQHLTAGFWCLVVSAWLMAWILVDQLSAKKSNTPATKRFYSIVVPVLFGVWLLLLWELVVRGLEIPTVLLPPPSMIGARFVASTDILWADFQQTFLKAVLIGYVLGCGSAFITAILIDRSPFLQRGLLPIGNLVSALPIIGVAPIMVMWFGFDWHSKAAVVIIMTFFPMLVNTVAGLSITSSIEKDMMKTYAASYWQSLIKLRLPSALPFIFNALKINSTLAMIGAIVAEFFGTPIVGMGFRISTEVGRMNVDMVWAEIAVAAIAGTAFYGIMVVIERACTFWHPSFRSSR</sequence>
<dbReference type="GO" id="GO:0055085">
    <property type="term" value="P:transmembrane transport"/>
    <property type="evidence" value="ECO:0007669"/>
    <property type="project" value="InterPro"/>
</dbReference>
<comment type="subcellular location">
    <subcellularLocation>
        <location evidence="1">Cell membrane</location>
        <topology evidence="1">Multi-pass membrane protein</topology>
    </subcellularLocation>
</comment>
<dbReference type="RefSeq" id="WP_046501412.1">
    <property type="nucleotide sequence ID" value="NZ_LANI01000001.1"/>
</dbReference>
<feature type="transmembrane region" description="Helical" evidence="7">
    <location>
        <begin position="181"/>
        <end position="203"/>
    </location>
</feature>
<dbReference type="PANTHER" id="PTHR30151:SF0">
    <property type="entry name" value="ABC TRANSPORTER PERMEASE PROTEIN MJ0413-RELATED"/>
    <property type="match status" value="1"/>
</dbReference>
<feature type="transmembrane region" description="Helical" evidence="7">
    <location>
        <begin position="125"/>
        <end position="145"/>
    </location>
</feature>
<evidence type="ECO:0000313" key="10">
    <source>
        <dbReference type="Proteomes" id="UP000034491"/>
    </source>
</evidence>
<feature type="transmembrane region" description="Helical" evidence="7">
    <location>
        <begin position="215"/>
        <end position="238"/>
    </location>
</feature>
<dbReference type="EMBL" id="LANI01000001">
    <property type="protein sequence ID" value="KKJ78539.1"/>
    <property type="molecule type" value="Genomic_DNA"/>
</dbReference>
<feature type="transmembrane region" description="Helical" evidence="7">
    <location>
        <begin position="92"/>
        <end position="113"/>
    </location>
</feature>
<feature type="domain" description="ABC transmembrane type-1" evidence="8">
    <location>
        <begin position="196"/>
        <end position="364"/>
    </location>
</feature>
<dbReference type="PANTHER" id="PTHR30151">
    <property type="entry name" value="ALKANE SULFONATE ABC TRANSPORTER-RELATED, MEMBRANE SUBUNIT"/>
    <property type="match status" value="1"/>
</dbReference>